<dbReference type="Pfam" id="PF00126">
    <property type="entry name" value="HTH_1"/>
    <property type="match status" value="1"/>
</dbReference>
<dbReference type="InterPro" id="IPR036390">
    <property type="entry name" value="WH_DNA-bd_sf"/>
</dbReference>
<dbReference type="SUPFAM" id="SSF46785">
    <property type="entry name" value="Winged helix' DNA-binding domain"/>
    <property type="match status" value="1"/>
</dbReference>
<keyword evidence="7" id="KW-1185">Reference proteome</keyword>
<feature type="domain" description="HTH lysR-type" evidence="5">
    <location>
        <begin position="1"/>
        <end position="40"/>
    </location>
</feature>
<comment type="similarity">
    <text evidence="1">Belongs to the LysR transcriptional regulatory family.</text>
</comment>
<dbReference type="EMBL" id="JALIGE010000067">
    <property type="protein sequence ID" value="MCS2160149.1"/>
    <property type="molecule type" value="Genomic_DNA"/>
</dbReference>
<evidence type="ECO:0000256" key="2">
    <source>
        <dbReference type="ARBA" id="ARBA00023015"/>
    </source>
</evidence>
<dbReference type="Gene3D" id="3.40.190.10">
    <property type="entry name" value="Periplasmic binding protein-like II"/>
    <property type="match status" value="2"/>
</dbReference>
<sequence length="272" mass="30461">MGAASELHLTQPAVTKSIKELEAQLGVQLLVRSGRGVRFTDYGEILLHSARRITAEMESAEQAIAQMKSATPSTLKIGVSLLSATVPVYAALSRFRARWPQTQLEIMEGMPRQIIDSLRSGEFDLCLAFIADSDSIAEFAFIPLARWPQRLMYSGDVNDASLQALSASQWLWNHTAESWLPFWQHLAAGETSAPPRQMTLCTSWTIYRQLALEPNTVSIWPEFLLHGDNAPHALTPLRFALPEITLGFMVRRDHVFSRATEHFIECVKAELK</sequence>
<dbReference type="SUPFAM" id="SSF53850">
    <property type="entry name" value="Periplasmic binding protein-like II"/>
    <property type="match status" value="1"/>
</dbReference>
<comment type="caution">
    <text evidence="6">The sequence shown here is derived from an EMBL/GenBank/DDBJ whole genome shotgun (WGS) entry which is preliminary data.</text>
</comment>
<dbReference type="Proteomes" id="UP001205357">
    <property type="component" value="Unassembled WGS sequence"/>
</dbReference>
<dbReference type="Pfam" id="PF03466">
    <property type="entry name" value="LysR_substrate"/>
    <property type="match status" value="1"/>
</dbReference>
<dbReference type="InterPro" id="IPR000847">
    <property type="entry name" value="LysR_HTH_N"/>
</dbReference>
<gene>
    <name evidence="6" type="ORF">MUU47_03205</name>
</gene>
<evidence type="ECO:0000256" key="3">
    <source>
        <dbReference type="ARBA" id="ARBA00023125"/>
    </source>
</evidence>
<proteinExistence type="inferred from homology"/>
<protein>
    <submittedName>
        <fullName evidence="6">LysR family transcriptional regulator</fullName>
    </submittedName>
</protein>
<dbReference type="PANTHER" id="PTHR30126">
    <property type="entry name" value="HTH-TYPE TRANSCRIPTIONAL REGULATOR"/>
    <property type="match status" value="1"/>
</dbReference>
<dbReference type="Gene3D" id="1.10.10.10">
    <property type="entry name" value="Winged helix-like DNA-binding domain superfamily/Winged helix DNA-binding domain"/>
    <property type="match status" value="1"/>
</dbReference>
<evidence type="ECO:0000256" key="1">
    <source>
        <dbReference type="ARBA" id="ARBA00009437"/>
    </source>
</evidence>
<evidence type="ECO:0000313" key="7">
    <source>
        <dbReference type="Proteomes" id="UP001205357"/>
    </source>
</evidence>
<name>A0ABT2DX00_9ENTR</name>
<dbReference type="InterPro" id="IPR036388">
    <property type="entry name" value="WH-like_DNA-bd_sf"/>
</dbReference>
<evidence type="ECO:0000256" key="4">
    <source>
        <dbReference type="ARBA" id="ARBA00023163"/>
    </source>
</evidence>
<dbReference type="InterPro" id="IPR005119">
    <property type="entry name" value="LysR_subst-bd"/>
</dbReference>
<keyword evidence="4" id="KW-0804">Transcription</keyword>
<keyword evidence="3" id="KW-0238">DNA-binding</keyword>
<reference evidence="6 7" key="1">
    <citation type="submission" date="2022-04" db="EMBL/GenBank/DDBJ databases">
        <title>Proposal of a three novel species of Scandinavium, Scandinavium hiltneri, Scandinavium manionii, Scandinavium tedordense.</title>
        <authorList>
            <person name="Maddock D.W."/>
            <person name="Brady C.L."/>
            <person name="Denman S."/>
            <person name="Arnold D."/>
        </authorList>
    </citation>
    <scope>NUCLEOTIDE SEQUENCE [LARGE SCALE GENOMIC DNA]</scope>
    <source>
        <strain evidence="6 7">H11S7</strain>
    </source>
</reference>
<organism evidence="6 7">
    <name type="scientific">Scandinavium hiltneri</name>
    <dbReference type="NCBI Taxonomy" id="2926519"/>
    <lineage>
        <taxon>Bacteria</taxon>
        <taxon>Pseudomonadati</taxon>
        <taxon>Pseudomonadota</taxon>
        <taxon>Gammaproteobacteria</taxon>
        <taxon>Enterobacterales</taxon>
        <taxon>Enterobacteriaceae</taxon>
        <taxon>Scandinavium</taxon>
    </lineage>
</organism>
<dbReference type="PANTHER" id="PTHR30126:SF97">
    <property type="entry name" value="HTH-TYPE TRANSCRIPTIONAL REGULATOR ABGR"/>
    <property type="match status" value="1"/>
</dbReference>
<dbReference type="PROSITE" id="PS50931">
    <property type="entry name" value="HTH_LYSR"/>
    <property type="match status" value="1"/>
</dbReference>
<accession>A0ABT2DX00</accession>
<keyword evidence="2" id="KW-0805">Transcription regulation</keyword>
<evidence type="ECO:0000313" key="6">
    <source>
        <dbReference type="EMBL" id="MCS2160149.1"/>
    </source>
</evidence>
<evidence type="ECO:0000259" key="5">
    <source>
        <dbReference type="PROSITE" id="PS50931"/>
    </source>
</evidence>